<evidence type="ECO:0000259" key="2">
    <source>
        <dbReference type="Pfam" id="PF01370"/>
    </source>
</evidence>
<gene>
    <name evidence="3" type="ORF">SAMN05421827_12522</name>
</gene>
<dbReference type="Pfam" id="PF01370">
    <property type="entry name" value="Epimerase"/>
    <property type="match status" value="1"/>
</dbReference>
<dbReference type="RefSeq" id="WP_090503760.1">
    <property type="nucleotide sequence ID" value="NZ_FNCH01000025.1"/>
</dbReference>
<name>A0A1G8CJK2_9SPHI</name>
<dbReference type="InterPro" id="IPR001509">
    <property type="entry name" value="Epimerase_deHydtase"/>
</dbReference>
<dbReference type="Gene3D" id="3.40.50.720">
    <property type="entry name" value="NAD(P)-binding Rossmann-like Domain"/>
    <property type="match status" value="1"/>
</dbReference>
<dbReference type="Proteomes" id="UP000199643">
    <property type="component" value="Unassembled WGS sequence"/>
</dbReference>
<dbReference type="STRING" id="405671.SAMN05421827_12522"/>
<comment type="similarity">
    <text evidence="1">Belongs to the NAD(P)-dependent epimerase/dehydratase family.</text>
</comment>
<organism evidence="3 4">
    <name type="scientific">Pedobacter terrae</name>
    <dbReference type="NCBI Taxonomy" id="405671"/>
    <lineage>
        <taxon>Bacteria</taxon>
        <taxon>Pseudomonadati</taxon>
        <taxon>Bacteroidota</taxon>
        <taxon>Sphingobacteriia</taxon>
        <taxon>Sphingobacteriales</taxon>
        <taxon>Sphingobacteriaceae</taxon>
        <taxon>Pedobacter</taxon>
    </lineage>
</organism>
<keyword evidence="4" id="KW-1185">Reference proteome</keyword>
<sequence length="314" mass="35153">MTKILVTGGAGFIGSNLIKRLLLTKKFKIICLDNLDDNYSVEVKNRNLSFFNGNVDFKFICGDILNINEISNLDEVDIIIHLAAKAGVRESISNPILYNHVNVEGTKSMLTFALNKRVKKFIFASSSSVYGINQYLPWNEESELCPISPYAVSKVYGEKLGKLFSESSNIQFIALRLFTVYGPGQRPDLAINKFFHSIINNEPITVYGQGNSIRDYTYIDDVLSGIVAAIDYEKSSYEVINIGSNSPIMLNSLITEIENVCKRTAHFKRMPEQAGDVPTTHADISKAKKLLGYLPSTTIREGLQIFHDNLYQSQ</sequence>
<dbReference type="AlphaFoldDB" id="A0A1G8CJK2"/>
<dbReference type="SUPFAM" id="SSF51735">
    <property type="entry name" value="NAD(P)-binding Rossmann-fold domains"/>
    <property type="match status" value="1"/>
</dbReference>
<dbReference type="EMBL" id="FNCH01000025">
    <property type="protein sequence ID" value="SDH45661.1"/>
    <property type="molecule type" value="Genomic_DNA"/>
</dbReference>
<accession>A0A1G8CJK2</accession>
<dbReference type="Gene3D" id="3.90.25.10">
    <property type="entry name" value="UDP-galactose 4-epimerase, domain 1"/>
    <property type="match status" value="1"/>
</dbReference>
<dbReference type="PRINTS" id="PR01713">
    <property type="entry name" value="NUCEPIMERASE"/>
</dbReference>
<reference evidence="4" key="1">
    <citation type="submission" date="2016-10" db="EMBL/GenBank/DDBJ databases">
        <authorList>
            <person name="Varghese N."/>
            <person name="Submissions S."/>
        </authorList>
    </citation>
    <scope>NUCLEOTIDE SEQUENCE [LARGE SCALE GENOMIC DNA]</scope>
    <source>
        <strain evidence="4">DSM 17933</strain>
    </source>
</reference>
<proteinExistence type="inferred from homology"/>
<evidence type="ECO:0000256" key="1">
    <source>
        <dbReference type="ARBA" id="ARBA00007637"/>
    </source>
</evidence>
<evidence type="ECO:0000313" key="4">
    <source>
        <dbReference type="Proteomes" id="UP000199643"/>
    </source>
</evidence>
<dbReference type="PANTHER" id="PTHR43000">
    <property type="entry name" value="DTDP-D-GLUCOSE 4,6-DEHYDRATASE-RELATED"/>
    <property type="match status" value="1"/>
</dbReference>
<protein>
    <submittedName>
        <fullName evidence="3">UDP-glucuronate 4-epimerase</fullName>
    </submittedName>
</protein>
<feature type="domain" description="NAD-dependent epimerase/dehydratase" evidence="2">
    <location>
        <begin position="4"/>
        <end position="243"/>
    </location>
</feature>
<dbReference type="InterPro" id="IPR036291">
    <property type="entry name" value="NAD(P)-bd_dom_sf"/>
</dbReference>
<evidence type="ECO:0000313" key="3">
    <source>
        <dbReference type="EMBL" id="SDH45661.1"/>
    </source>
</evidence>
<dbReference type="OrthoDB" id="9801785at2"/>